<evidence type="ECO:0000256" key="1">
    <source>
        <dbReference type="SAM" id="Phobius"/>
    </source>
</evidence>
<evidence type="ECO:0000313" key="2">
    <source>
        <dbReference type="EMBL" id="RBP47898.1"/>
    </source>
</evidence>
<feature type="transmembrane region" description="Helical" evidence="1">
    <location>
        <begin position="26"/>
        <end position="51"/>
    </location>
</feature>
<sequence length="199" mass="22417">MSEAEPIRRTKSQLRKEARQKKMPKWLAWLIMALFVFLTGVLLWFGLAIVVQCDRAADGTVYVTVQRKLLRWIPITSESLPDVITAKGEFVKSTTQSGVTRRSNTSERLVLISKNGSEWQSPLYTPSLGTRPKTMAAEINAFIQNTTASSPSTFTTWWMPWLVNLASLPFILVSLISLCALGEVLLRWLGYIKDEPPTT</sequence>
<evidence type="ECO:0000313" key="3">
    <source>
        <dbReference type="Proteomes" id="UP000253426"/>
    </source>
</evidence>
<keyword evidence="1" id="KW-0472">Membrane</keyword>
<organism evidence="2 3">
    <name type="scientific">Roseimicrobium gellanilyticum</name>
    <dbReference type="NCBI Taxonomy" id="748857"/>
    <lineage>
        <taxon>Bacteria</taxon>
        <taxon>Pseudomonadati</taxon>
        <taxon>Verrucomicrobiota</taxon>
        <taxon>Verrucomicrobiia</taxon>
        <taxon>Verrucomicrobiales</taxon>
        <taxon>Verrucomicrobiaceae</taxon>
        <taxon>Roseimicrobium</taxon>
    </lineage>
</organism>
<keyword evidence="1" id="KW-0812">Transmembrane</keyword>
<dbReference type="EMBL" id="QNRR01000001">
    <property type="protein sequence ID" value="RBP47898.1"/>
    <property type="molecule type" value="Genomic_DNA"/>
</dbReference>
<dbReference type="RefSeq" id="WP_113956795.1">
    <property type="nucleotide sequence ID" value="NZ_QNRR01000001.1"/>
</dbReference>
<dbReference type="AlphaFoldDB" id="A0A366HX60"/>
<name>A0A366HX60_9BACT</name>
<feature type="transmembrane region" description="Helical" evidence="1">
    <location>
        <begin position="161"/>
        <end position="186"/>
    </location>
</feature>
<comment type="caution">
    <text evidence="2">The sequence shown here is derived from an EMBL/GenBank/DDBJ whole genome shotgun (WGS) entry which is preliminary data.</text>
</comment>
<accession>A0A366HX60</accession>
<protein>
    <submittedName>
        <fullName evidence="2">Uncharacterized protein</fullName>
    </submittedName>
</protein>
<reference evidence="2 3" key="1">
    <citation type="submission" date="2018-06" db="EMBL/GenBank/DDBJ databases">
        <title>Genomic Encyclopedia of Type Strains, Phase IV (KMG-IV): sequencing the most valuable type-strain genomes for metagenomic binning, comparative biology and taxonomic classification.</title>
        <authorList>
            <person name="Goeker M."/>
        </authorList>
    </citation>
    <scope>NUCLEOTIDE SEQUENCE [LARGE SCALE GENOMIC DNA]</scope>
    <source>
        <strain evidence="2 3">DSM 25532</strain>
    </source>
</reference>
<dbReference type="Proteomes" id="UP000253426">
    <property type="component" value="Unassembled WGS sequence"/>
</dbReference>
<proteinExistence type="predicted"/>
<gene>
    <name evidence="2" type="ORF">DES53_101698</name>
</gene>
<keyword evidence="3" id="KW-1185">Reference proteome</keyword>
<keyword evidence="1" id="KW-1133">Transmembrane helix</keyword>